<feature type="signal peptide" evidence="1">
    <location>
        <begin position="1"/>
        <end position="19"/>
    </location>
</feature>
<feature type="chain" id="PRO_5043360861" evidence="1">
    <location>
        <begin position="20"/>
        <end position="83"/>
    </location>
</feature>
<sequence>MNKFLALLFVFAFVVCSFADDSSEESDEFDLSKPAAFIERHLSNETANLQNDVMAGIREFQDMNLTGFKAHFDHWPAHVQKLF</sequence>
<reference evidence="2" key="1">
    <citation type="submission" date="2023-10" db="EMBL/GenBank/DDBJ databases">
        <title>Genome assembly of Pristionchus species.</title>
        <authorList>
            <person name="Yoshida K."/>
            <person name="Sommer R.J."/>
        </authorList>
    </citation>
    <scope>NUCLEOTIDE SEQUENCE</scope>
    <source>
        <strain evidence="2">RS5133</strain>
    </source>
</reference>
<organism evidence="2 3">
    <name type="scientific">Pristionchus fissidentatus</name>
    <dbReference type="NCBI Taxonomy" id="1538716"/>
    <lineage>
        <taxon>Eukaryota</taxon>
        <taxon>Metazoa</taxon>
        <taxon>Ecdysozoa</taxon>
        <taxon>Nematoda</taxon>
        <taxon>Chromadorea</taxon>
        <taxon>Rhabditida</taxon>
        <taxon>Rhabditina</taxon>
        <taxon>Diplogasteromorpha</taxon>
        <taxon>Diplogasteroidea</taxon>
        <taxon>Neodiplogasteridae</taxon>
        <taxon>Pristionchus</taxon>
    </lineage>
</organism>
<dbReference type="EMBL" id="BTSY01000003">
    <property type="protein sequence ID" value="GMT19886.1"/>
    <property type="molecule type" value="Genomic_DNA"/>
</dbReference>
<name>A0AAV5VKE9_9BILA</name>
<evidence type="ECO:0000256" key="1">
    <source>
        <dbReference type="SAM" id="SignalP"/>
    </source>
</evidence>
<accession>A0AAV5VKE9</accession>
<gene>
    <name evidence="2" type="ORF">PFISCL1PPCAC_11183</name>
</gene>
<dbReference type="AlphaFoldDB" id="A0AAV5VKE9"/>
<feature type="non-terminal residue" evidence="2">
    <location>
        <position position="83"/>
    </location>
</feature>
<keyword evidence="1" id="KW-0732">Signal</keyword>
<keyword evidence="3" id="KW-1185">Reference proteome</keyword>
<proteinExistence type="predicted"/>
<protein>
    <submittedName>
        <fullName evidence="2">Uncharacterized protein</fullName>
    </submittedName>
</protein>
<dbReference type="Proteomes" id="UP001432322">
    <property type="component" value="Unassembled WGS sequence"/>
</dbReference>
<comment type="caution">
    <text evidence="2">The sequence shown here is derived from an EMBL/GenBank/DDBJ whole genome shotgun (WGS) entry which is preliminary data.</text>
</comment>
<evidence type="ECO:0000313" key="3">
    <source>
        <dbReference type="Proteomes" id="UP001432322"/>
    </source>
</evidence>
<evidence type="ECO:0000313" key="2">
    <source>
        <dbReference type="EMBL" id="GMT19886.1"/>
    </source>
</evidence>